<comment type="caution">
    <text evidence="3">The sequence shown here is derived from an EMBL/GenBank/DDBJ whole genome shotgun (WGS) entry which is preliminary data.</text>
</comment>
<keyword evidence="2" id="KW-0732">Signal</keyword>
<dbReference type="EMBL" id="JBHRTR010000028">
    <property type="protein sequence ID" value="MFC3228357.1"/>
    <property type="molecule type" value="Genomic_DNA"/>
</dbReference>
<dbReference type="Proteomes" id="UP001595528">
    <property type="component" value="Unassembled WGS sequence"/>
</dbReference>
<name>A0ABV7L183_9PROT</name>
<evidence type="ECO:0000256" key="2">
    <source>
        <dbReference type="SAM" id="SignalP"/>
    </source>
</evidence>
<feature type="compositionally biased region" description="Basic and acidic residues" evidence="1">
    <location>
        <begin position="132"/>
        <end position="147"/>
    </location>
</feature>
<feature type="signal peptide" evidence="2">
    <location>
        <begin position="1"/>
        <end position="33"/>
    </location>
</feature>
<accession>A0ABV7L183</accession>
<evidence type="ECO:0008006" key="5">
    <source>
        <dbReference type="Google" id="ProtNLM"/>
    </source>
</evidence>
<feature type="chain" id="PRO_5046044894" description="Lipoprotein" evidence="2">
    <location>
        <begin position="34"/>
        <end position="163"/>
    </location>
</feature>
<organism evidence="3 4">
    <name type="scientific">Marinibaculum pumilum</name>
    <dbReference type="NCBI Taxonomy" id="1766165"/>
    <lineage>
        <taxon>Bacteria</taxon>
        <taxon>Pseudomonadati</taxon>
        <taxon>Pseudomonadota</taxon>
        <taxon>Alphaproteobacteria</taxon>
        <taxon>Rhodospirillales</taxon>
        <taxon>Rhodospirillaceae</taxon>
        <taxon>Marinibaculum</taxon>
    </lineage>
</organism>
<keyword evidence="4" id="KW-1185">Reference proteome</keyword>
<proteinExistence type="predicted"/>
<gene>
    <name evidence="3" type="ORF">ACFOGJ_14030</name>
</gene>
<evidence type="ECO:0000313" key="3">
    <source>
        <dbReference type="EMBL" id="MFC3228357.1"/>
    </source>
</evidence>
<dbReference type="RefSeq" id="WP_379901392.1">
    <property type="nucleotide sequence ID" value="NZ_JBHRTR010000028.1"/>
</dbReference>
<sequence length="163" mass="17415">MTTTGTRRSTRSRPATTRPAIRMAATLTAIALAAGTAACGGRDPRHIPVVEPNDTALSCQALSALIANNNYRIESLFAEHKRASESNVAIGVAGALLFWPVLFALDTSDAERVEAQQLSDRNVYLASVAQDKDCQGTREPVEIKFDEPPPPAQQEANDSGAPR</sequence>
<evidence type="ECO:0000313" key="4">
    <source>
        <dbReference type="Proteomes" id="UP001595528"/>
    </source>
</evidence>
<feature type="region of interest" description="Disordered" evidence="1">
    <location>
        <begin position="132"/>
        <end position="163"/>
    </location>
</feature>
<protein>
    <recommendedName>
        <fullName evidence="5">Lipoprotein</fullName>
    </recommendedName>
</protein>
<reference evidence="4" key="1">
    <citation type="journal article" date="2019" name="Int. J. Syst. Evol. Microbiol.">
        <title>The Global Catalogue of Microorganisms (GCM) 10K type strain sequencing project: providing services to taxonomists for standard genome sequencing and annotation.</title>
        <authorList>
            <consortium name="The Broad Institute Genomics Platform"/>
            <consortium name="The Broad Institute Genome Sequencing Center for Infectious Disease"/>
            <person name="Wu L."/>
            <person name="Ma J."/>
        </authorList>
    </citation>
    <scope>NUCLEOTIDE SEQUENCE [LARGE SCALE GENOMIC DNA]</scope>
    <source>
        <strain evidence="4">KCTC 42964</strain>
    </source>
</reference>
<evidence type="ECO:0000256" key="1">
    <source>
        <dbReference type="SAM" id="MobiDB-lite"/>
    </source>
</evidence>